<proteinExistence type="predicted"/>
<evidence type="ECO:0000313" key="1">
    <source>
        <dbReference type="EMBL" id="QJA84666.1"/>
    </source>
</evidence>
<name>A0A6M3KRI5_9ZZZZ</name>
<sequence>MKEFSTTFKEGLVKGLRSDERNPRNSEALVECYNLKPTEVGLIAYEPIANPLTGVSADWPFPQLFLGQDVRVLATATALYELSTWTLGTAKATVTETNRWDFIDFGSYLILTNGLKLCIRDYAGTWSTNDYTSTIPRFATGCNFNGQIVAGNIKSTWHGCGTGSLIWSRIGSVDCTPGGDNEAGFRNTPWEGDVLRVKKLGKGIVVYCENGIGVLSPYQQTFGWDSLIEVGIPAMSAIGGNENIHVFVDTDGNLWRIKKDFSIQKLGHREYMNLMTAADIVVEHNPVLREFHISDDSYGFILTEKGLGKCYQEVTTVAVDNGTSYGVFHDQSDAQARIITDTLDFGLRGLKTLQTVEVGGYHSSGTVSAYAQWRVDKTAALTTSPTVLVNPDGVSTLVVTADEFRVGLTYTSYSGVEVDYMNFKLKLSDKRYVRGKYDVA</sequence>
<organism evidence="1">
    <name type="scientific">viral metagenome</name>
    <dbReference type="NCBI Taxonomy" id="1070528"/>
    <lineage>
        <taxon>unclassified sequences</taxon>
        <taxon>metagenomes</taxon>
        <taxon>organismal metagenomes</taxon>
    </lineage>
</organism>
<reference evidence="1" key="1">
    <citation type="submission" date="2020-03" db="EMBL/GenBank/DDBJ databases">
        <title>The deep terrestrial virosphere.</title>
        <authorList>
            <person name="Holmfeldt K."/>
            <person name="Nilsson E."/>
            <person name="Simone D."/>
            <person name="Lopez-Fernandez M."/>
            <person name="Wu X."/>
            <person name="de Brujin I."/>
            <person name="Lundin D."/>
            <person name="Andersson A."/>
            <person name="Bertilsson S."/>
            <person name="Dopson M."/>
        </authorList>
    </citation>
    <scope>NUCLEOTIDE SEQUENCE</scope>
    <source>
        <strain evidence="1">MM415A00172</strain>
    </source>
</reference>
<protein>
    <submittedName>
        <fullName evidence="1">Uncharacterized protein</fullName>
    </submittedName>
</protein>
<dbReference type="AlphaFoldDB" id="A0A6M3KRI5"/>
<dbReference type="EMBL" id="MT142533">
    <property type="protein sequence ID" value="QJA84666.1"/>
    <property type="molecule type" value="Genomic_DNA"/>
</dbReference>
<accession>A0A6M3KRI5</accession>
<gene>
    <name evidence="1" type="ORF">MM415A00172_0010</name>
</gene>